<reference evidence="2" key="1">
    <citation type="journal article" date="2022" name="bioRxiv">
        <title>Sequencing and chromosome-scale assembly of the giantPleurodeles waltlgenome.</title>
        <authorList>
            <person name="Brown T."/>
            <person name="Elewa A."/>
            <person name="Iarovenko S."/>
            <person name="Subramanian E."/>
            <person name="Araus A.J."/>
            <person name="Petzold A."/>
            <person name="Susuki M."/>
            <person name="Suzuki K.-i.T."/>
            <person name="Hayashi T."/>
            <person name="Toyoda A."/>
            <person name="Oliveira C."/>
            <person name="Osipova E."/>
            <person name="Leigh N.D."/>
            <person name="Simon A."/>
            <person name="Yun M.H."/>
        </authorList>
    </citation>
    <scope>NUCLEOTIDE SEQUENCE</scope>
    <source>
        <strain evidence="2">20211129_DDA</strain>
        <tissue evidence="2">Liver</tissue>
    </source>
</reference>
<organism evidence="2 3">
    <name type="scientific">Pleurodeles waltl</name>
    <name type="common">Iberian ribbed newt</name>
    <dbReference type="NCBI Taxonomy" id="8319"/>
    <lineage>
        <taxon>Eukaryota</taxon>
        <taxon>Metazoa</taxon>
        <taxon>Chordata</taxon>
        <taxon>Craniata</taxon>
        <taxon>Vertebrata</taxon>
        <taxon>Euteleostomi</taxon>
        <taxon>Amphibia</taxon>
        <taxon>Batrachia</taxon>
        <taxon>Caudata</taxon>
        <taxon>Salamandroidea</taxon>
        <taxon>Salamandridae</taxon>
        <taxon>Pleurodelinae</taxon>
        <taxon>Pleurodeles</taxon>
    </lineage>
</organism>
<accession>A0AAV7TAE9</accession>
<name>A0AAV7TAE9_PLEWA</name>
<dbReference type="AlphaFoldDB" id="A0AAV7TAE9"/>
<evidence type="ECO:0000256" key="1">
    <source>
        <dbReference type="SAM" id="MobiDB-lite"/>
    </source>
</evidence>
<dbReference type="Proteomes" id="UP001066276">
    <property type="component" value="Chromosome 4_1"/>
</dbReference>
<keyword evidence="3" id="KW-1185">Reference proteome</keyword>
<comment type="caution">
    <text evidence="2">The sequence shown here is derived from an EMBL/GenBank/DDBJ whole genome shotgun (WGS) entry which is preliminary data.</text>
</comment>
<sequence length="95" mass="10540">MPRKSQRLLGLGEVSSDEGSRPNCTEETTLATRRTQKRRTCGSGTMDSEDSYTPRICRDTLPAQCNMRAIAAPPSGGNPRNYWGKNKIWASLITH</sequence>
<protein>
    <submittedName>
        <fullName evidence="2">Uncharacterized protein</fullName>
    </submittedName>
</protein>
<evidence type="ECO:0000313" key="3">
    <source>
        <dbReference type="Proteomes" id="UP001066276"/>
    </source>
</evidence>
<gene>
    <name evidence="2" type="ORF">NDU88_005417</name>
</gene>
<dbReference type="EMBL" id="JANPWB010000007">
    <property type="protein sequence ID" value="KAJ1173587.1"/>
    <property type="molecule type" value="Genomic_DNA"/>
</dbReference>
<proteinExistence type="predicted"/>
<evidence type="ECO:0000313" key="2">
    <source>
        <dbReference type="EMBL" id="KAJ1173587.1"/>
    </source>
</evidence>
<feature type="region of interest" description="Disordered" evidence="1">
    <location>
        <begin position="1"/>
        <end position="30"/>
    </location>
</feature>